<evidence type="ECO:0000313" key="2">
    <source>
        <dbReference type="Proteomes" id="UP001305414"/>
    </source>
</evidence>
<reference evidence="1 2" key="1">
    <citation type="submission" date="2023-10" db="EMBL/GenBank/DDBJ databases">
        <title>Draft genome sequence of Xylaria bambusicola isolate GMP-LS, the root and basal stem rot pathogen of sugarcane in Indonesia.</title>
        <authorList>
            <person name="Selvaraj P."/>
            <person name="Muralishankar V."/>
            <person name="Muruganantham S."/>
            <person name="Sp S."/>
            <person name="Haryani S."/>
            <person name="Lau K.J.X."/>
            <person name="Naqvi N.I."/>
        </authorList>
    </citation>
    <scope>NUCLEOTIDE SEQUENCE [LARGE SCALE GENOMIC DNA]</scope>
    <source>
        <strain evidence="1">GMP-LS</strain>
    </source>
</reference>
<dbReference type="Proteomes" id="UP001305414">
    <property type="component" value="Unassembled WGS sequence"/>
</dbReference>
<dbReference type="AlphaFoldDB" id="A0AAN7URJ4"/>
<sequence>MQCDARKSGTFAITIPSLCLPGKQRWEEQSKLEDSILLIRITLDASHFVLPSAIAASTSPAAPRKPHLFVPVVTAADTVF</sequence>
<evidence type="ECO:0000313" key="1">
    <source>
        <dbReference type="EMBL" id="KAK5630386.1"/>
    </source>
</evidence>
<accession>A0AAN7URJ4</accession>
<protein>
    <submittedName>
        <fullName evidence="1">Uncharacterized protein</fullName>
    </submittedName>
</protein>
<proteinExistence type="predicted"/>
<name>A0AAN7URJ4_9PEZI</name>
<comment type="caution">
    <text evidence="1">The sequence shown here is derived from an EMBL/GenBank/DDBJ whole genome shotgun (WGS) entry which is preliminary data.</text>
</comment>
<keyword evidence="2" id="KW-1185">Reference proteome</keyword>
<dbReference type="EMBL" id="JAWHQM010000015">
    <property type="protein sequence ID" value="KAK5630386.1"/>
    <property type="molecule type" value="Genomic_DNA"/>
</dbReference>
<gene>
    <name evidence="1" type="ORF">RRF57_006101</name>
</gene>
<organism evidence="1 2">
    <name type="scientific">Xylaria bambusicola</name>
    <dbReference type="NCBI Taxonomy" id="326684"/>
    <lineage>
        <taxon>Eukaryota</taxon>
        <taxon>Fungi</taxon>
        <taxon>Dikarya</taxon>
        <taxon>Ascomycota</taxon>
        <taxon>Pezizomycotina</taxon>
        <taxon>Sordariomycetes</taxon>
        <taxon>Xylariomycetidae</taxon>
        <taxon>Xylariales</taxon>
        <taxon>Xylariaceae</taxon>
        <taxon>Xylaria</taxon>
    </lineage>
</organism>